<dbReference type="SUPFAM" id="SSF51261">
    <property type="entry name" value="Duplicated hybrid motif"/>
    <property type="match status" value="1"/>
</dbReference>
<dbReference type="InterPro" id="IPR050570">
    <property type="entry name" value="Cell_wall_metabolism_enzyme"/>
</dbReference>
<organism evidence="5 6">
    <name type="scientific">Fulvivirga lutea</name>
    <dbReference type="NCBI Taxonomy" id="2810512"/>
    <lineage>
        <taxon>Bacteria</taxon>
        <taxon>Pseudomonadati</taxon>
        <taxon>Bacteroidota</taxon>
        <taxon>Cytophagia</taxon>
        <taxon>Cytophagales</taxon>
        <taxon>Fulvivirgaceae</taxon>
        <taxon>Fulvivirga</taxon>
    </lineage>
</organism>
<dbReference type="RefSeq" id="WP_205722002.1">
    <property type="nucleotide sequence ID" value="NZ_CP070608.1"/>
</dbReference>
<feature type="domain" description="M23ase beta-sheet core" evidence="4">
    <location>
        <begin position="298"/>
        <end position="389"/>
    </location>
</feature>
<accession>A0A975A0Q3</accession>
<evidence type="ECO:0000313" key="6">
    <source>
        <dbReference type="Proteomes" id="UP000662783"/>
    </source>
</evidence>
<evidence type="ECO:0000256" key="3">
    <source>
        <dbReference type="SAM" id="SignalP"/>
    </source>
</evidence>
<dbReference type="Pfam" id="PF01551">
    <property type="entry name" value="Peptidase_M23"/>
    <property type="match status" value="1"/>
</dbReference>
<gene>
    <name evidence="5" type="ORF">JR347_18230</name>
</gene>
<dbReference type="KEGG" id="fuv:JR347_18230"/>
<name>A0A975A0Q3_9BACT</name>
<protein>
    <submittedName>
        <fullName evidence="5">Peptidoglycan DD-metalloendopeptidase family protein</fullName>
    </submittedName>
</protein>
<dbReference type="InterPro" id="IPR011055">
    <property type="entry name" value="Dup_hybrid_motif"/>
</dbReference>
<feature type="coiled-coil region" evidence="2">
    <location>
        <begin position="182"/>
        <end position="251"/>
    </location>
</feature>
<sequence>MSVSKLASLVLCLVCISAGTLLAQKSKAQLQKEKQENLAKIAEAEKILNETRGKKQNTVGQLNALNQRIKTQEDLISSIKNEMYLLNDEIEETNEIIEALSDDLKNLKKEYAAMVYSAYKANKGVNKLTFLFTAKSFNQFLRRLKYMDQYSEARIKQAEQITKVQNILSDQVTVIQSKVSEKNILLAENLQENKSLERLKQNQNNLVTNLQKQENQIKKDLEQRKDAVAKLDKLINDIIKAEIEKARLAERSAIDASNKLSNEFAENKTKLPWPVSGFISQKFGKQNHPVLRGIVMNNTGINIQTKQNEKVKAIFGGEVRTVAFVPLVGNTVLISHGDYFTVYAGLKDVFVKTGQTVNLGEELGSILTNKDGVSELKFEVRKSAAALDPQQWLVRK</sequence>
<keyword evidence="6" id="KW-1185">Reference proteome</keyword>
<keyword evidence="2" id="KW-0175">Coiled coil</keyword>
<reference evidence="5" key="1">
    <citation type="submission" date="2021-02" db="EMBL/GenBank/DDBJ databases">
        <title>Fulvivirga sp. S481 isolated from sea water.</title>
        <authorList>
            <person name="Bae S.S."/>
            <person name="Baek K."/>
        </authorList>
    </citation>
    <scope>NUCLEOTIDE SEQUENCE</scope>
    <source>
        <strain evidence="5">S481</strain>
    </source>
</reference>
<evidence type="ECO:0000313" key="5">
    <source>
        <dbReference type="EMBL" id="QSE97491.1"/>
    </source>
</evidence>
<dbReference type="InterPro" id="IPR016047">
    <property type="entry name" value="M23ase_b-sheet_dom"/>
</dbReference>
<dbReference type="Gene3D" id="6.10.250.3150">
    <property type="match status" value="1"/>
</dbReference>
<dbReference type="AlphaFoldDB" id="A0A975A0Q3"/>
<dbReference type="PANTHER" id="PTHR21666:SF289">
    <property type="entry name" value="L-ALA--D-GLU ENDOPEPTIDASE"/>
    <property type="match status" value="1"/>
</dbReference>
<evidence type="ECO:0000259" key="4">
    <source>
        <dbReference type="Pfam" id="PF01551"/>
    </source>
</evidence>
<feature type="chain" id="PRO_5037007979" evidence="3">
    <location>
        <begin position="24"/>
        <end position="396"/>
    </location>
</feature>
<dbReference type="GO" id="GO:0004222">
    <property type="term" value="F:metalloendopeptidase activity"/>
    <property type="evidence" value="ECO:0007669"/>
    <property type="project" value="TreeGrafter"/>
</dbReference>
<dbReference type="CDD" id="cd12797">
    <property type="entry name" value="M23_peptidase"/>
    <property type="match status" value="1"/>
</dbReference>
<feature type="coiled-coil region" evidence="2">
    <location>
        <begin position="25"/>
        <end position="110"/>
    </location>
</feature>
<dbReference type="EMBL" id="CP070608">
    <property type="protein sequence ID" value="QSE97491.1"/>
    <property type="molecule type" value="Genomic_DNA"/>
</dbReference>
<keyword evidence="1 3" id="KW-0732">Signal</keyword>
<dbReference type="Gene3D" id="2.70.70.10">
    <property type="entry name" value="Glucose Permease (Domain IIA)"/>
    <property type="match status" value="1"/>
</dbReference>
<evidence type="ECO:0000256" key="2">
    <source>
        <dbReference type="SAM" id="Coils"/>
    </source>
</evidence>
<feature type="signal peptide" evidence="3">
    <location>
        <begin position="1"/>
        <end position="23"/>
    </location>
</feature>
<proteinExistence type="predicted"/>
<dbReference type="Proteomes" id="UP000662783">
    <property type="component" value="Chromosome"/>
</dbReference>
<dbReference type="PANTHER" id="PTHR21666">
    <property type="entry name" value="PEPTIDASE-RELATED"/>
    <property type="match status" value="1"/>
</dbReference>
<evidence type="ECO:0000256" key="1">
    <source>
        <dbReference type="ARBA" id="ARBA00022729"/>
    </source>
</evidence>